<reference evidence="2" key="1">
    <citation type="submission" date="2023-06" db="EMBL/GenBank/DDBJ databases">
        <title>Survivors Of The Sea: Transcriptome response of Skeletonema marinoi to long-term dormancy.</title>
        <authorList>
            <person name="Pinder M.I.M."/>
            <person name="Kourtchenko O."/>
            <person name="Robertson E.K."/>
            <person name="Larsson T."/>
            <person name="Maumus F."/>
            <person name="Osuna-Cruz C.M."/>
            <person name="Vancaester E."/>
            <person name="Stenow R."/>
            <person name="Vandepoele K."/>
            <person name="Ploug H."/>
            <person name="Bruchert V."/>
            <person name="Godhe A."/>
            <person name="Topel M."/>
        </authorList>
    </citation>
    <scope>NUCLEOTIDE SEQUENCE</scope>
    <source>
        <strain evidence="2">R05AC</strain>
    </source>
</reference>
<sequence length="372" mass="41577">MCSPSETITPVKVSDCETNYDSSASWTTTLKYVLSAAFLSVSVLEFSLWFPFVLPGLTSAAAKTYIPAFFVYDDEHTKFDNTPWTYNTDYLLTTVMSILAIQCILARSDDDQKNQRSLRLRLYSASLLICYAISTLAGAWAHQHFLSVESLNTSRFRMFWFVCVGNVSFASCYMGLIGREVQRHFGVSGAMHMGPWWFWPAYGCYMSLTCGLGYISFKRPACDIFIAGCTQFPSTFYCLAALGIRKWPQQNSKKVAVGKETSIELVSPMYRAIYYIGFISNAPLLPVYPILVQYTDMTLGGVNTFLHTWLLLAWGMQGISLVHLCKAVSNGERRVGAASEKQQYSGGPALIYSIIMAPLALMATDYARMSFS</sequence>
<keyword evidence="1" id="KW-0472">Membrane</keyword>
<name>A0AAD8Y5P9_9STRA</name>
<feature type="transmembrane region" description="Helical" evidence="1">
    <location>
        <begin position="90"/>
        <end position="108"/>
    </location>
</feature>
<feature type="transmembrane region" description="Helical" evidence="1">
    <location>
        <begin position="349"/>
        <end position="367"/>
    </location>
</feature>
<comment type="caution">
    <text evidence="2">The sequence shown here is derived from an EMBL/GenBank/DDBJ whole genome shotgun (WGS) entry which is preliminary data.</text>
</comment>
<protein>
    <submittedName>
        <fullName evidence="2">Uncharacterized protein</fullName>
    </submittedName>
</protein>
<keyword evidence="1" id="KW-1133">Transmembrane helix</keyword>
<feature type="transmembrane region" description="Helical" evidence="1">
    <location>
        <begin position="32"/>
        <end position="52"/>
    </location>
</feature>
<accession>A0AAD8Y5P9</accession>
<feature type="transmembrane region" description="Helical" evidence="1">
    <location>
        <begin position="272"/>
        <end position="294"/>
    </location>
</feature>
<evidence type="ECO:0000313" key="3">
    <source>
        <dbReference type="Proteomes" id="UP001224775"/>
    </source>
</evidence>
<evidence type="ECO:0000313" key="2">
    <source>
        <dbReference type="EMBL" id="KAK1739585.1"/>
    </source>
</evidence>
<evidence type="ECO:0000256" key="1">
    <source>
        <dbReference type="SAM" id="Phobius"/>
    </source>
</evidence>
<feature type="transmembrane region" description="Helical" evidence="1">
    <location>
        <begin position="196"/>
        <end position="217"/>
    </location>
</feature>
<feature type="transmembrane region" description="Helical" evidence="1">
    <location>
        <begin position="306"/>
        <end position="328"/>
    </location>
</feature>
<feature type="transmembrane region" description="Helical" evidence="1">
    <location>
        <begin position="223"/>
        <end position="244"/>
    </location>
</feature>
<organism evidence="2 3">
    <name type="scientific">Skeletonema marinoi</name>
    <dbReference type="NCBI Taxonomy" id="267567"/>
    <lineage>
        <taxon>Eukaryota</taxon>
        <taxon>Sar</taxon>
        <taxon>Stramenopiles</taxon>
        <taxon>Ochrophyta</taxon>
        <taxon>Bacillariophyta</taxon>
        <taxon>Coscinodiscophyceae</taxon>
        <taxon>Thalassiosirophycidae</taxon>
        <taxon>Thalassiosirales</taxon>
        <taxon>Skeletonemataceae</taxon>
        <taxon>Skeletonema</taxon>
        <taxon>Skeletonema marinoi-dohrnii complex</taxon>
    </lineage>
</organism>
<proteinExistence type="predicted"/>
<keyword evidence="3" id="KW-1185">Reference proteome</keyword>
<keyword evidence="1" id="KW-0812">Transmembrane</keyword>
<feature type="transmembrane region" description="Helical" evidence="1">
    <location>
        <begin position="158"/>
        <end position="176"/>
    </location>
</feature>
<gene>
    <name evidence="2" type="ORF">QTG54_009344</name>
</gene>
<feature type="transmembrane region" description="Helical" evidence="1">
    <location>
        <begin position="120"/>
        <end position="138"/>
    </location>
</feature>
<dbReference type="AlphaFoldDB" id="A0AAD8Y5P9"/>
<dbReference type="Proteomes" id="UP001224775">
    <property type="component" value="Unassembled WGS sequence"/>
</dbReference>
<dbReference type="EMBL" id="JATAAI010000017">
    <property type="protein sequence ID" value="KAK1739585.1"/>
    <property type="molecule type" value="Genomic_DNA"/>
</dbReference>